<evidence type="ECO:0000313" key="3">
    <source>
        <dbReference type="Proteomes" id="UP000714275"/>
    </source>
</evidence>
<protein>
    <submittedName>
        <fullName evidence="2">Uncharacterized protein</fullName>
    </submittedName>
</protein>
<proteinExistence type="predicted"/>
<organism evidence="2 3">
    <name type="scientific">Suillus placidus</name>
    <dbReference type="NCBI Taxonomy" id="48579"/>
    <lineage>
        <taxon>Eukaryota</taxon>
        <taxon>Fungi</taxon>
        <taxon>Dikarya</taxon>
        <taxon>Basidiomycota</taxon>
        <taxon>Agaricomycotina</taxon>
        <taxon>Agaricomycetes</taxon>
        <taxon>Agaricomycetidae</taxon>
        <taxon>Boletales</taxon>
        <taxon>Suillineae</taxon>
        <taxon>Suillaceae</taxon>
        <taxon>Suillus</taxon>
    </lineage>
</organism>
<evidence type="ECO:0000256" key="1">
    <source>
        <dbReference type="SAM" id="MobiDB-lite"/>
    </source>
</evidence>
<dbReference type="EMBL" id="JABBWD010000030">
    <property type="protein sequence ID" value="KAG1775872.1"/>
    <property type="molecule type" value="Genomic_DNA"/>
</dbReference>
<reference evidence="2" key="1">
    <citation type="journal article" date="2020" name="New Phytol.">
        <title>Comparative genomics reveals dynamic genome evolution in host specialist ectomycorrhizal fungi.</title>
        <authorList>
            <person name="Lofgren L.A."/>
            <person name="Nguyen N.H."/>
            <person name="Vilgalys R."/>
            <person name="Ruytinx J."/>
            <person name="Liao H.L."/>
            <person name="Branco S."/>
            <person name="Kuo A."/>
            <person name="LaButti K."/>
            <person name="Lipzen A."/>
            <person name="Andreopoulos W."/>
            <person name="Pangilinan J."/>
            <person name="Riley R."/>
            <person name="Hundley H."/>
            <person name="Na H."/>
            <person name="Barry K."/>
            <person name="Grigoriev I.V."/>
            <person name="Stajich J.E."/>
            <person name="Kennedy P.G."/>
        </authorList>
    </citation>
    <scope>NUCLEOTIDE SEQUENCE</scope>
    <source>
        <strain evidence="2">DOB743</strain>
    </source>
</reference>
<gene>
    <name evidence="2" type="ORF">EV702DRAFT_1198778</name>
</gene>
<name>A0A9P6ZTC9_9AGAM</name>
<feature type="region of interest" description="Disordered" evidence="1">
    <location>
        <begin position="58"/>
        <end position="85"/>
    </location>
</feature>
<dbReference type="AlphaFoldDB" id="A0A9P6ZTC9"/>
<sequence>MLRPLIHKTPEEKLQAGHEKCRCYYAKNRDRILSQRRELHVEKNMGPSELEKAIAKALHGSDSDKDGDSDEPETDNSSDIGESDDPLSDLTGCLLTLKVIKDEMLTLIPEPCAFAEGVLLQFINSITYTDDRANNSDQTIVTNMIPMVQGLLNRSIPVQDQILNFCGVSPEFRAADTVSRYLSTTLAYLEDIEFFFGVEGVSGLCVAHSMGELMYQKRLRV</sequence>
<feature type="compositionally biased region" description="Acidic residues" evidence="1">
    <location>
        <begin position="67"/>
        <end position="85"/>
    </location>
</feature>
<comment type="caution">
    <text evidence="2">The sequence shown here is derived from an EMBL/GenBank/DDBJ whole genome shotgun (WGS) entry which is preliminary data.</text>
</comment>
<keyword evidence="3" id="KW-1185">Reference proteome</keyword>
<accession>A0A9P6ZTC9</accession>
<dbReference type="OrthoDB" id="2621397at2759"/>
<dbReference type="Proteomes" id="UP000714275">
    <property type="component" value="Unassembled WGS sequence"/>
</dbReference>
<evidence type="ECO:0000313" key="2">
    <source>
        <dbReference type="EMBL" id="KAG1775872.1"/>
    </source>
</evidence>